<proteinExistence type="predicted"/>
<evidence type="ECO:0000313" key="10">
    <source>
        <dbReference type="EMBL" id="CAH2067617.1"/>
    </source>
</evidence>
<dbReference type="InterPro" id="IPR036322">
    <property type="entry name" value="WD40_repeat_dom_sf"/>
</dbReference>
<keyword evidence="11" id="KW-1185">Reference proteome</keyword>
<dbReference type="Pfam" id="PF25828">
    <property type="entry name" value="CC_Cfap43"/>
    <property type="match status" value="1"/>
</dbReference>
<keyword evidence="8" id="KW-0966">Cell projection</keyword>
<evidence type="ECO:0000256" key="6">
    <source>
        <dbReference type="ARBA" id="ARBA00023054"/>
    </source>
</evidence>
<dbReference type="Proteomes" id="UP000837857">
    <property type="component" value="Chromosome 4"/>
</dbReference>
<evidence type="ECO:0000256" key="9">
    <source>
        <dbReference type="SAM" id="Coils"/>
    </source>
</evidence>
<evidence type="ECO:0000256" key="4">
    <source>
        <dbReference type="ARBA" id="ARBA00022574"/>
    </source>
</evidence>
<evidence type="ECO:0000256" key="1">
    <source>
        <dbReference type="ARBA" id="ARBA00004138"/>
    </source>
</evidence>
<feature type="coiled-coil region" evidence="9">
    <location>
        <begin position="582"/>
        <end position="667"/>
    </location>
</feature>
<keyword evidence="7" id="KW-0206">Cytoskeleton</keyword>
<keyword evidence="4" id="KW-0853">WD repeat</keyword>
<dbReference type="PANTHER" id="PTHR14885">
    <property type="entry name" value="CILIA- AND FLAGELLA-ASSOCIATED PROTEIN 43-RELATED"/>
    <property type="match status" value="1"/>
</dbReference>
<sequence length="1491" mass="170582">MTRTLRPTADTDVNRYKGLCMMDSDLVVGFAGFPDYLMTVWNWRTQQRLLALPTGVVRRNQIYMASRTHMLVCECWGEGLIVWEVAQCYKRCLVMRRAKEECTGWEVSEPPLIGVCWTSDGQLYAIDPMANLHSVLSDGIGMVTHLEWSENLHGTQKPSISAFGNGILIYGPDLKLRLLKKCESKWKVVWSFEPKDSVVRLISNSTCDTAAMWTDSGGLYKITGDEDNLDVLFYTYRQRHIIKIQLIAPDYEYLATMNKSGELCVYEAMSGKLVLRNQVSGNDVCFQASPVEPLVVIFGELGSNYGMGLFTYRPHQPLQKVGSMCLTNQIVSQIVFSSTGRELMAVAKSAGHVFIFQLSEDYKLTLVRYTELGRGLAHCFLMKVGETMRSFNLVLVSDKYSIGERIMCINANTGKDNKFAGKMQGPYCELVPLSQRGSALAVPHLSSQLHVLRLSGEKGITVSVKMGPVFESGHDLKQCRVFINTGALLTFGYDGSIILRQPDAPEEYDLKLTASHRYESGVEQAVIDSANGYIAHLGGNGTVAVTVLNRQREGATQVALPEVQTEHPDASLFGNDTITMFVESEKNHLEAVEERRVHAEAMDHRRPREEAARALRDVQARAALLLDRTLAAPPLHRVPLAEFHLHADNKKERLKQAEKEREEIRLQTEARIRAQDKVTAWIKQQCWDTMATPRVKIFAIFSHYYVENFAVLPSQREQWPELQLVETLRSLEMENDEDLFRPWEEHSPTPEPEANRIVRAGSLGSMRSSLRAVESQMLAAGSGSGSGSSQCQPYALSGTHTHIYVAPTPTMLPQTLVFSFLHMNMLQHIAKLNAQNLRLWFNNQFDELMNLKKREVGLVQDRNSRLRFIIQELNALSSLRGSFHHLSIEIRDPEWRQEEQPHRLIKVDPEECSIAPYVSPSQVVVPPPPPCPPDDFRERALVDMMDGVLEKLWHEEIKKPVPMPSCMLEKDPEHFTEEELRLVFEYEARVRFREGERDKYRKMLHAEYAKLAQVLNEGIVRFNQRVKENWLLRLRIDSAIGQENLNLMRLRRTNLDRIEMSEEIEDIREKIARYEGDVEALQKEMQMIQEQSEECQAAYEALVQKDRHMDKTFKNHFADLSPIIVEQCYKKRPKWQHRAGLTAGALTELAAAALAGTRPPLLHADAVDFLRALDQLDQISNMPPVMDEALWTTMCKLRRAKIDSEMRMRALAVETAQVEGAANTWGAGVAARRGALAMLRERLLQRRDAVELLSRNKTIQLVLPAGQVEIVTTGHMEDFEDATLLLRDEIQKVNEVILKVGEMKLNMMRKQMTYRKGILSKEWEHAQMMMKLRHMEQELYSYQRLKIPKVLQLHLKNRELGYTDEQQHLRMERDLEANRRALDRALNELLRKHEELELKSASLTSEVDKLNRLIAKLHLKVSEKRLTEDPLQPIRVRKIIKTRRVMETLVARGQLIREVQANHTQLVLLQTELELLRLRTFPTLASFRTIP</sequence>
<reference evidence="10" key="1">
    <citation type="submission" date="2022-03" db="EMBL/GenBank/DDBJ databases">
        <authorList>
            <person name="Martin H S."/>
        </authorList>
    </citation>
    <scope>NUCLEOTIDE SEQUENCE</scope>
</reference>
<evidence type="ECO:0000256" key="3">
    <source>
        <dbReference type="ARBA" id="ARBA00022490"/>
    </source>
</evidence>
<keyword evidence="3" id="KW-0963">Cytoplasm</keyword>
<accession>A0ABN8IUT3</accession>
<organism evidence="10 11">
    <name type="scientific">Iphiclides podalirius</name>
    <name type="common">scarce swallowtail</name>
    <dbReference type="NCBI Taxonomy" id="110791"/>
    <lineage>
        <taxon>Eukaryota</taxon>
        <taxon>Metazoa</taxon>
        <taxon>Ecdysozoa</taxon>
        <taxon>Arthropoda</taxon>
        <taxon>Hexapoda</taxon>
        <taxon>Insecta</taxon>
        <taxon>Pterygota</taxon>
        <taxon>Neoptera</taxon>
        <taxon>Endopterygota</taxon>
        <taxon>Lepidoptera</taxon>
        <taxon>Glossata</taxon>
        <taxon>Ditrysia</taxon>
        <taxon>Papilionoidea</taxon>
        <taxon>Papilionidae</taxon>
        <taxon>Papilioninae</taxon>
        <taxon>Iphiclides</taxon>
    </lineage>
</organism>
<keyword evidence="5" id="KW-0677">Repeat</keyword>
<comment type="subcellular location">
    <subcellularLocation>
        <location evidence="1">Cell projection</location>
        <location evidence="1">Cilium</location>
    </subcellularLocation>
    <subcellularLocation>
        <location evidence="2">Cytoplasm</location>
        <location evidence="2">Cytoskeleton</location>
    </subcellularLocation>
</comment>
<evidence type="ECO:0000256" key="7">
    <source>
        <dbReference type="ARBA" id="ARBA00023212"/>
    </source>
</evidence>
<feature type="coiled-coil region" evidence="9">
    <location>
        <begin position="1050"/>
        <end position="1105"/>
    </location>
</feature>
<dbReference type="EMBL" id="OW152816">
    <property type="protein sequence ID" value="CAH2067617.1"/>
    <property type="molecule type" value="Genomic_DNA"/>
</dbReference>
<evidence type="ECO:0000256" key="5">
    <source>
        <dbReference type="ARBA" id="ARBA00022737"/>
    </source>
</evidence>
<name>A0ABN8IUT3_9NEOP</name>
<evidence type="ECO:0000313" key="11">
    <source>
        <dbReference type="Proteomes" id="UP000837857"/>
    </source>
</evidence>
<protein>
    <recommendedName>
        <fullName evidence="12">Cilia- and flagella-associated protein 43</fullName>
    </recommendedName>
</protein>
<dbReference type="SUPFAM" id="SSF50978">
    <property type="entry name" value="WD40 repeat-like"/>
    <property type="match status" value="1"/>
</dbReference>
<evidence type="ECO:0000256" key="8">
    <source>
        <dbReference type="ARBA" id="ARBA00023273"/>
    </source>
</evidence>
<gene>
    <name evidence="10" type="ORF">IPOD504_LOCUS13958</name>
</gene>
<evidence type="ECO:0000256" key="2">
    <source>
        <dbReference type="ARBA" id="ARBA00004245"/>
    </source>
</evidence>
<evidence type="ECO:0008006" key="12">
    <source>
        <dbReference type="Google" id="ProtNLM"/>
    </source>
</evidence>
<dbReference type="PANTHER" id="PTHR14885:SF1">
    <property type="entry name" value="CILIA- AND FLAGELLA-ASSOCIATED PROTEIN 43"/>
    <property type="match status" value="1"/>
</dbReference>
<feature type="non-terminal residue" evidence="10">
    <location>
        <position position="1"/>
    </location>
</feature>
<feature type="coiled-coil region" evidence="9">
    <location>
        <begin position="1368"/>
        <end position="1413"/>
    </location>
</feature>
<keyword evidence="6 9" id="KW-0175">Coiled coil</keyword>